<dbReference type="GO" id="GO:0005524">
    <property type="term" value="F:ATP binding"/>
    <property type="evidence" value="ECO:0007669"/>
    <property type="project" value="UniProtKB-UniRule"/>
</dbReference>
<dbReference type="Gene3D" id="3.30.200.20">
    <property type="entry name" value="Phosphorylase Kinase, domain 1"/>
    <property type="match status" value="1"/>
</dbReference>
<evidence type="ECO:0000313" key="4">
    <source>
        <dbReference type="EMBL" id="RLM00379.1"/>
    </source>
</evidence>
<dbReference type="EMBL" id="NIDN02000016">
    <property type="protein sequence ID" value="RLM00379.1"/>
    <property type="molecule type" value="Genomic_DNA"/>
</dbReference>
<dbReference type="InterPro" id="IPR021833">
    <property type="entry name" value="DUF3425"/>
</dbReference>
<dbReference type="InterPro" id="IPR017441">
    <property type="entry name" value="Protein_kinase_ATP_BS"/>
</dbReference>
<dbReference type="PROSITE" id="PS50011">
    <property type="entry name" value="PROTEIN_KINASE_DOM"/>
    <property type="match status" value="1"/>
</dbReference>
<name>A0A421DE72_9EURO</name>
<feature type="domain" description="Protein kinase" evidence="3">
    <location>
        <begin position="734"/>
        <end position="1101"/>
    </location>
</feature>
<evidence type="ECO:0000256" key="2">
    <source>
        <dbReference type="SAM" id="MobiDB-lite"/>
    </source>
</evidence>
<dbReference type="GO" id="GO:0004672">
    <property type="term" value="F:protein kinase activity"/>
    <property type="evidence" value="ECO:0007669"/>
    <property type="project" value="InterPro"/>
</dbReference>
<feature type="region of interest" description="Disordered" evidence="2">
    <location>
        <begin position="35"/>
        <end position="63"/>
    </location>
</feature>
<protein>
    <recommendedName>
        <fullName evidence="3">Protein kinase domain-containing protein</fullName>
    </recommendedName>
</protein>
<dbReference type="PANTHER" id="PTHR40640:SF2">
    <property type="entry name" value="GPI ANCHORED PROTEIN-RELATED"/>
    <property type="match status" value="1"/>
</dbReference>
<evidence type="ECO:0000259" key="3">
    <source>
        <dbReference type="PROSITE" id="PS50011"/>
    </source>
</evidence>
<organism evidence="4 5">
    <name type="scientific">Aspergillus turcosus</name>
    <dbReference type="NCBI Taxonomy" id="1245748"/>
    <lineage>
        <taxon>Eukaryota</taxon>
        <taxon>Fungi</taxon>
        <taxon>Dikarya</taxon>
        <taxon>Ascomycota</taxon>
        <taxon>Pezizomycotina</taxon>
        <taxon>Eurotiomycetes</taxon>
        <taxon>Eurotiomycetidae</taxon>
        <taxon>Eurotiales</taxon>
        <taxon>Aspergillaceae</taxon>
        <taxon>Aspergillus</taxon>
        <taxon>Aspergillus subgen. Fumigati</taxon>
    </lineage>
</organism>
<feature type="compositionally biased region" description="Low complexity" evidence="2">
    <location>
        <begin position="250"/>
        <end position="269"/>
    </location>
</feature>
<feature type="binding site" evidence="1">
    <location>
        <position position="763"/>
    </location>
    <ligand>
        <name>ATP</name>
        <dbReference type="ChEBI" id="CHEBI:30616"/>
    </ligand>
</feature>
<dbReference type="SMART" id="SM00220">
    <property type="entry name" value="S_TKc"/>
    <property type="match status" value="1"/>
</dbReference>
<dbReference type="PROSITE" id="PS00107">
    <property type="entry name" value="PROTEIN_KINASE_ATP"/>
    <property type="match status" value="1"/>
</dbReference>
<dbReference type="Pfam" id="PF00069">
    <property type="entry name" value="Pkinase"/>
    <property type="match status" value="1"/>
</dbReference>
<sequence>MPNKRKRDVPAVPDITEDPAERKRVLGVLAQRRYRERKKQQWQALQARADSRSGSEDGQSQVGDASVVLKAVETRTALDSTGVSASHAAGDISFDSDGPWAVSSQIMPEVVDQSMDLIPDALSPSQFLSFPHSSLSPSLPVQEMPTMSLSAVENPFSCFSPAAFLPDLLPSFQSTPRTNSPGGNCSLSDRLQTYQSSTFSFPDDHLLGIPSLTLLNAAMKVAQRLNIAGILWDLTAMSPFYQGCDSQTISSPPSLSSGSSSPPSTAFSPDGHDDVIELPRHLQPTTSQRLIPHHPILDLLPWPSTRDKLIQVFHLPPEMRPKSAQDPIGLLRFVYDMEDVSGEGIKVRGGDPFAPEAWEVGQVVFERWWWAFDGEIVERRPRMDKLDCYSLGCITAVGTRKLNRISPGQGPQGFKLFLDVPESDQLLKHHILLDLVDHLAAAGLVAAQNTVTSMLIYGADPQPLVASIVGRDATATTYSINCPPGTDSSDCGMGPGMIVVAGPTTTVYKMDSPDPSEDFHMTVSCSVGGTTTAVCTQTASGTAANFPGVSASTFSNGVPLLPVTITAGSAAGGTPATASATATTAATATATASGKSTASEDASKTSSAGSASSSSAASSHGSSAVSTGGMPQVTGSAGALFGAAAVALAIRVLRPHNLYSQIDSPGFCKARIPLLHYNQPRCALTITASHSMATNDDFTTGVLYEPLEGVERLENYRPGGYHPIQIGDQFHGRYRVVHKLGHGSYSTTWLARDEQSSKYVAVKVCTADSNPKEVDIISTLTRPHCSPVSSLGKTMVPSILDRFTIDGPNGHHACYVTAPARASLSGVKDGSWIRLFQLDVARSLAAQLVLVVDYVHSQGIIHGDLHLGNILLKVPHNFDQLSVEQLYEKYGAPELDPVIHLDGNPLPPGVPPHGITPIWLGEASEEITLAEARILLTDFGEAFPYPKELKYQSRTPLVIRPPEARFEPNKPRSFSSDIWTLACTIWAIIAQRPLFEGFLATEDDMTCEHVDTLGPLPPEWWERWEARRHKFTDDGTPMNRNPFRSWGDRFEDSVQQPRRDRGMPWFDAMERDAIFDMLRPMLSFRPEDRPTTKQILESEWMVKWALPEYGKIQNYV</sequence>
<dbReference type="OrthoDB" id="4991875at2759"/>
<dbReference type="AlphaFoldDB" id="A0A421DE72"/>
<gene>
    <name evidence="4" type="ORF">CFD26_106597</name>
</gene>
<dbReference type="STRING" id="1245748.A0A421DE72"/>
<keyword evidence="1" id="KW-0067">ATP-binding</keyword>
<feature type="region of interest" description="Disordered" evidence="2">
    <location>
        <begin position="590"/>
        <end position="628"/>
    </location>
</feature>
<feature type="region of interest" description="Disordered" evidence="2">
    <location>
        <begin position="248"/>
        <end position="273"/>
    </location>
</feature>
<accession>A0A421DE72</accession>
<reference evidence="4 5" key="1">
    <citation type="submission" date="2018-08" db="EMBL/GenBank/DDBJ databases">
        <title>Draft genome sequences of two Aspergillus turcosus clinical strains isolated from bronchoalveolar lavage fluid: one azole-susceptible and the other azole-resistant.</title>
        <authorList>
            <person name="Parent-Michaud M."/>
            <person name="Dufresne P.J."/>
            <person name="Fournier E."/>
            <person name="Martineau C."/>
            <person name="Moreira S."/>
            <person name="Perkins V."/>
            <person name="De Repentigny L."/>
            <person name="Dufresne S.F."/>
        </authorList>
    </citation>
    <scope>NUCLEOTIDE SEQUENCE [LARGE SCALE GENOMIC DNA]</scope>
    <source>
        <strain evidence="4">HMR AF 1038</strain>
    </source>
</reference>
<dbReference type="InterPro" id="IPR011009">
    <property type="entry name" value="Kinase-like_dom_sf"/>
</dbReference>
<dbReference type="CDD" id="cd14688">
    <property type="entry name" value="bZIP_YAP"/>
    <property type="match status" value="1"/>
</dbReference>
<dbReference type="Gene3D" id="1.10.510.10">
    <property type="entry name" value="Transferase(Phosphotransferase) domain 1"/>
    <property type="match status" value="1"/>
</dbReference>
<evidence type="ECO:0000256" key="1">
    <source>
        <dbReference type="PROSITE-ProRule" id="PRU10141"/>
    </source>
</evidence>
<dbReference type="Proteomes" id="UP000215289">
    <property type="component" value="Unassembled WGS sequence"/>
</dbReference>
<comment type="caution">
    <text evidence="4">The sequence shown here is derived from an EMBL/GenBank/DDBJ whole genome shotgun (WGS) entry which is preliminary data.</text>
</comment>
<dbReference type="PANTHER" id="PTHR40640">
    <property type="entry name" value="ANCHORED GLYCOPROTEIN, PUTATIVE (AFU_ORTHOLOGUE AFUA_8G04860)-RELATED"/>
    <property type="match status" value="1"/>
</dbReference>
<dbReference type="SUPFAM" id="SSF56112">
    <property type="entry name" value="Protein kinase-like (PK-like)"/>
    <property type="match status" value="1"/>
</dbReference>
<keyword evidence="5" id="KW-1185">Reference proteome</keyword>
<proteinExistence type="predicted"/>
<dbReference type="Pfam" id="PF11905">
    <property type="entry name" value="DUF3425"/>
    <property type="match status" value="1"/>
</dbReference>
<evidence type="ECO:0000313" key="5">
    <source>
        <dbReference type="Proteomes" id="UP000215289"/>
    </source>
</evidence>
<keyword evidence="1" id="KW-0547">Nucleotide-binding</keyword>
<dbReference type="InterPro" id="IPR000719">
    <property type="entry name" value="Prot_kinase_dom"/>
</dbReference>